<proteinExistence type="predicted"/>
<dbReference type="Proteomes" id="UP000282613">
    <property type="component" value="Unassembled WGS sequence"/>
</dbReference>
<sequence length="169" mass="18581">MVFKCPLLSLHQPSCSSYISRILSTNTVSHTGTNSILLPDSDARHSERSGLCSSQVDATAIRSSGKCESAFYRRKAYDEARRKSSLCVARVHPRLRASITATAVAGRERVGAAAATDAALRASKRAKARRQAMDKNRTRLHSSILCAFDGIIVYFYILYQLLFVIHASC</sequence>
<dbReference type="AlphaFoldDB" id="A0A0R3VYK1"/>
<keyword evidence="1" id="KW-1133">Transmembrane helix</keyword>
<evidence type="ECO:0000313" key="2">
    <source>
        <dbReference type="EMBL" id="VDK25379.1"/>
    </source>
</evidence>
<feature type="transmembrane region" description="Helical" evidence="1">
    <location>
        <begin position="140"/>
        <end position="159"/>
    </location>
</feature>
<name>A0A0R3VYK1_TAEAS</name>
<keyword evidence="1" id="KW-0472">Membrane</keyword>
<accession>A0A0R3VYK1</accession>
<reference evidence="4" key="1">
    <citation type="submission" date="2017-02" db="UniProtKB">
        <authorList>
            <consortium name="WormBaseParasite"/>
        </authorList>
    </citation>
    <scope>IDENTIFICATION</scope>
</reference>
<protein>
    <submittedName>
        <fullName evidence="2 4">Uncharacterized protein</fullName>
    </submittedName>
</protein>
<keyword evidence="1" id="KW-0812">Transmembrane</keyword>
<evidence type="ECO:0000313" key="3">
    <source>
        <dbReference type="Proteomes" id="UP000282613"/>
    </source>
</evidence>
<keyword evidence="3" id="KW-1185">Reference proteome</keyword>
<reference evidence="2 3" key="2">
    <citation type="submission" date="2018-11" db="EMBL/GenBank/DDBJ databases">
        <authorList>
            <consortium name="Pathogen Informatics"/>
        </authorList>
    </citation>
    <scope>NUCLEOTIDE SEQUENCE [LARGE SCALE GENOMIC DNA]</scope>
</reference>
<evidence type="ECO:0000313" key="4">
    <source>
        <dbReference type="WBParaSite" id="TASK_0000249501-mRNA-1"/>
    </source>
</evidence>
<gene>
    <name evidence="2" type="ORF">TASK_LOCUS2496</name>
</gene>
<evidence type="ECO:0000256" key="1">
    <source>
        <dbReference type="SAM" id="Phobius"/>
    </source>
</evidence>
<dbReference type="EMBL" id="UYRS01001838">
    <property type="protein sequence ID" value="VDK25379.1"/>
    <property type="molecule type" value="Genomic_DNA"/>
</dbReference>
<organism evidence="4">
    <name type="scientific">Taenia asiatica</name>
    <name type="common">Asian tapeworm</name>
    <dbReference type="NCBI Taxonomy" id="60517"/>
    <lineage>
        <taxon>Eukaryota</taxon>
        <taxon>Metazoa</taxon>
        <taxon>Spiralia</taxon>
        <taxon>Lophotrochozoa</taxon>
        <taxon>Platyhelminthes</taxon>
        <taxon>Cestoda</taxon>
        <taxon>Eucestoda</taxon>
        <taxon>Cyclophyllidea</taxon>
        <taxon>Taeniidae</taxon>
        <taxon>Taenia</taxon>
    </lineage>
</organism>
<dbReference type="WBParaSite" id="TASK_0000249501-mRNA-1">
    <property type="protein sequence ID" value="TASK_0000249501-mRNA-1"/>
    <property type="gene ID" value="TASK_0000249501"/>
</dbReference>